<dbReference type="AlphaFoldDB" id="A0A0D0C0Z5"/>
<dbReference type="PANTHER" id="PTHR45831">
    <property type="entry name" value="LD24721P"/>
    <property type="match status" value="1"/>
</dbReference>
<gene>
    <name evidence="3" type="ORF">GYMLUDRAFT_252137</name>
</gene>
<dbReference type="OrthoDB" id="2423701at2759"/>
<dbReference type="Gene3D" id="1.25.40.10">
    <property type="entry name" value="Tetratricopeptide repeat domain"/>
    <property type="match status" value="1"/>
</dbReference>
<dbReference type="GO" id="GO:0016020">
    <property type="term" value="C:membrane"/>
    <property type="evidence" value="ECO:0007669"/>
    <property type="project" value="TreeGrafter"/>
</dbReference>
<organism evidence="3 4">
    <name type="scientific">Collybiopsis luxurians FD-317 M1</name>
    <dbReference type="NCBI Taxonomy" id="944289"/>
    <lineage>
        <taxon>Eukaryota</taxon>
        <taxon>Fungi</taxon>
        <taxon>Dikarya</taxon>
        <taxon>Basidiomycota</taxon>
        <taxon>Agaricomycotina</taxon>
        <taxon>Agaricomycetes</taxon>
        <taxon>Agaricomycetidae</taxon>
        <taxon>Agaricales</taxon>
        <taxon>Marasmiineae</taxon>
        <taxon>Omphalotaceae</taxon>
        <taxon>Collybiopsis</taxon>
        <taxon>Collybiopsis luxurians</taxon>
    </lineage>
</organism>
<sequence length="559" mass="63275">MSALERATKLKEEGNNLFSQKNYASAAAKYSEALQVRSFSRELFRSSCPNPQYSYLDAQSDAQKATQIDPGFAKAYARVATAQDALRMPYKSVESWKSALRNLPRDNLTPSQLAQKAEYEKGLAAAVDALDLLKSSGAKHLLMTGANETSDLPWVCAHRIMPQLMERGDYKSCAWALTSAYNEFTEGVRQIFSATTQGPLRFQSTTGLSFISNAILTDHRVFHITDGRFIQKYNEQGKWETTSLFNYGLTWAIIIVIGEAQFFRAWTEGGPDVIKQNVLKRLEEEGWGATRPALATTVRYILVLNLDQRLIPLRGYRSWIIQGFYQGGLFQNVVAEIEFIGRAIELIKWGREQFENVPKEDRGVIFEETFLRGVQMLHLEALLKVFPRADDETMEATLLEAEDVIAGVDAATIPPRESDPAFVSAYYYKPKGEALSMKGMYYRTLGNRLRARKDRSLLETMNKNYALSSRYYLEAAEFFLNAGLEMMGYCKTSPRDQLAVIERLRLSIPKMKCIWAQSSFAKQGGDILFKRGLDVENELREALKTGKFQLDIPVMLQPL</sequence>
<name>A0A0D0C0Z5_9AGAR</name>
<dbReference type="Proteomes" id="UP000053593">
    <property type="component" value="Unassembled WGS sequence"/>
</dbReference>
<dbReference type="GO" id="GO:0060090">
    <property type="term" value="F:molecular adaptor activity"/>
    <property type="evidence" value="ECO:0007669"/>
    <property type="project" value="TreeGrafter"/>
</dbReference>
<dbReference type="SUPFAM" id="SSF48452">
    <property type="entry name" value="TPR-like"/>
    <property type="match status" value="1"/>
</dbReference>
<keyword evidence="4" id="KW-1185">Reference proteome</keyword>
<dbReference type="GO" id="GO:0006620">
    <property type="term" value="P:post-translational protein targeting to endoplasmic reticulum membrane"/>
    <property type="evidence" value="ECO:0007669"/>
    <property type="project" value="TreeGrafter"/>
</dbReference>
<accession>A0A0D0C0Z5</accession>
<evidence type="ECO:0008006" key="5">
    <source>
        <dbReference type="Google" id="ProtNLM"/>
    </source>
</evidence>
<dbReference type="GO" id="GO:0072380">
    <property type="term" value="C:TRC complex"/>
    <property type="evidence" value="ECO:0007669"/>
    <property type="project" value="TreeGrafter"/>
</dbReference>
<evidence type="ECO:0000256" key="2">
    <source>
        <dbReference type="ARBA" id="ARBA00022803"/>
    </source>
</evidence>
<proteinExistence type="predicted"/>
<dbReference type="InterPro" id="IPR047150">
    <property type="entry name" value="SGT"/>
</dbReference>
<protein>
    <recommendedName>
        <fullName evidence="5">TPR-like protein</fullName>
    </recommendedName>
</protein>
<evidence type="ECO:0000313" key="3">
    <source>
        <dbReference type="EMBL" id="KIK51357.1"/>
    </source>
</evidence>
<evidence type="ECO:0000313" key="4">
    <source>
        <dbReference type="Proteomes" id="UP000053593"/>
    </source>
</evidence>
<keyword evidence="2" id="KW-0802">TPR repeat</keyword>
<dbReference type="EMBL" id="KN834865">
    <property type="protein sequence ID" value="KIK51357.1"/>
    <property type="molecule type" value="Genomic_DNA"/>
</dbReference>
<evidence type="ECO:0000256" key="1">
    <source>
        <dbReference type="ARBA" id="ARBA00022737"/>
    </source>
</evidence>
<keyword evidence="1" id="KW-0677">Repeat</keyword>
<dbReference type="HOGENOM" id="CLU_037233_0_0_1"/>
<reference evidence="3 4" key="1">
    <citation type="submission" date="2014-04" db="EMBL/GenBank/DDBJ databases">
        <title>Evolutionary Origins and Diversification of the Mycorrhizal Mutualists.</title>
        <authorList>
            <consortium name="DOE Joint Genome Institute"/>
            <consortium name="Mycorrhizal Genomics Consortium"/>
            <person name="Kohler A."/>
            <person name="Kuo A."/>
            <person name="Nagy L.G."/>
            <person name="Floudas D."/>
            <person name="Copeland A."/>
            <person name="Barry K.W."/>
            <person name="Cichocki N."/>
            <person name="Veneault-Fourrey C."/>
            <person name="LaButti K."/>
            <person name="Lindquist E.A."/>
            <person name="Lipzen A."/>
            <person name="Lundell T."/>
            <person name="Morin E."/>
            <person name="Murat C."/>
            <person name="Riley R."/>
            <person name="Ohm R."/>
            <person name="Sun H."/>
            <person name="Tunlid A."/>
            <person name="Henrissat B."/>
            <person name="Grigoriev I.V."/>
            <person name="Hibbett D.S."/>
            <person name="Martin F."/>
        </authorList>
    </citation>
    <scope>NUCLEOTIDE SEQUENCE [LARGE SCALE GENOMIC DNA]</scope>
    <source>
        <strain evidence="3 4">FD-317 M1</strain>
    </source>
</reference>
<dbReference type="PANTHER" id="PTHR45831:SF2">
    <property type="entry name" value="LD24721P"/>
    <property type="match status" value="1"/>
</dbReference>
<dbReference type="InterPro" id="IPR011990">
    <property type="entry name" value="TPR-like_helical_dom_sf"/>
</dbReference>